<accession>U5DSQ7</accession>
<dbReference type="Proteomes" id="UP000016960">
    <property type="component" value="Unassembled WGS sequence"/>
</dbReference>
<evidence type="ECO:0000313" key="3">
    <source>
        <dbReference type="Proteomes" id="UP000016960"/>
    </source>
</evidence>
<protein>
    <submittedName>
        <fullName evidence="2">Uncharacterized protein</fullName>
    </submittedName>
</protein>
<dbReference type="EMBL" id="ASSJ01000008">
    <property type="protein sequence ID" value="ERN42725.1"/>
    <property type="molecule type" value="Genomic_DNA"/>
</dbReference>
<name>U5DSQ7_9CHRO</name>
<feature type="region of interest" description="Disordered" evidence="1">
    <location>
        <begin position="1"/>
        <end position="23"/>
    </location>
</feature>
<comment type="caution">
    <text evidence="2">The sequence shown here is derived from an EMBL/GenBank/DDBJ whole genome shotgun (WGS) entry which is preliminary data.</text>
</comment>
<dbReference type="AlphaFoldDB" id="U5DSQ7"/>
<keyword evidence="3" id="KW-1185">Reference proteome</keyword>
<gene>
    <name evidence="2" type="ORF">KR51_00005720</name>
</gene>
<reference evidence="2 3" key="1">
    <citation type="submission" date="2013-05" db="EMBL/GenBank/DDBJ databases">
        <title>Draft genome sequence of Rubidibacter lacunae KORDI 51-2.</title>
        <authorList>
            <person name="Choi D.H."/>
            <person name="Noh J.H."/>
            <person name="Kwon K.-K."/>
            <person name="Lee J.-H."/>
            <person name="Ryu J.-Y."/>
        </authorList>
    </citation>
    <scope>NUCLEOTIDE SEQUENCE [LARGE SCALE GENOMIC DNA]</scope>
    <source>
        <strain evidence="2 3">KORDI 51-2</strain>
    </source>
</reference>
<organism evidence="2 3">
    <name type="scientific">Rubidibacter lacunae KORDI 51-2</name>
    <dbReference type="NCBI Taxonomy" id="582515"/>
    <lineage>
        <taxon>Bacteria</taxon>
        <taxon>Bacillati</taxon>
        <taxon>Cyanobacteriota</taxon>
        <taxon>Cyanophyceae</taxon>
        <taxon>Oscillatoriophycideae</taxon>
        <taxon>Chroococcales</taxon>
        <taxon>Aphanothecaceae</taxon>
        <taxon>Rubidibacter</taxon>
    </lineage>
</organism>
<sequence length="111" mass="12110">MSRRRVSPSSRNNQFRAETPRLGARVADAGGRATLDEMPERMELVELCGATVPVTNLAGQVRVAETPEAMQIVEYSASVSYEGQIRIVYVYTKGAEAVSRAAAIFDSLECQ</sequence>
<evidence type="ECO:0000313" key="2">
    <source>
        <dbReference type="EMBL" id="ERN42725.1"/>
    </source>
</evidence>
<proteinExistence type="predicted"/>
<evidence type="ECO:0000256" key="1">
    <source>
        <dbReference type="SAM" id="MobiDB-lite"/>
    </source>
</evidence>
<dbReference type="InParanoid" id="U5DSQ7"/>